<dbReference type="InterPro" id="IPR028366">
    <property type="entry name" value="PhoU"/>
</dbReference>
<protein>
    <submittedName>
        <fullName evidence="2">Putative phosphate uptake regulator PhoU</fullName>
    </submittedName>
</protein>
<sequence length="228" mass="27200">MNYDLLKEEEKILKSDFMKYFEHSISMHKLIKEMYKSDFSNEKKCEEFVEEVNSLETKSNHIHAILLEDAVWFISKETPKANHLRFVIGIINSIFDLERICDHAQRIALFKARNKTVSIFMKETVVELENNIENFSNKIYEALLNFKVMNVYNQCIKDSEDFFLNYKNKLYSIYNEIDSMDKSKNGTLIDFVTVLKNLDRTVDHFRNILENFVFINNPDFFVRNKKID</sequence>
<accession>D5E5S4</accession>
<dbReference type="RefSeq" id="WP_013054126.1">
    <property type="nucleotide sequence ID" value="NC_014014.1"/>
</dbReference>
<dbReference type="GO" id="GO:0045936">
    <property type="term" value="P:negative regulation of phosphate metabolic process"/>
    <property type="evidence" value="ECO:0007669"/>
    <property type="project" value="InterPro"/>
</dbReference>
<dbReference type="PANTHER" id="PTHR42930">
    <property type="entry name" value="PHOSPHATE-SPECIFIC TRANSPORT SYSTEM ACCESSORY PROTEIN PHOU"/>
    <property type="match status" value="1"/>
</dbReference>
<reference key="2">
    <citation type="submission" date="2010-03" db="EMBL/GenBank/DDBJ databases">
        <authorList>
            <person name="Ma Z."/>
            <person name="Wang X."/>
            <person name="Liu H."/>
        </authorList>
    </citation>
    <scope>NUCLEOTIDE SEQUENCE</scope>
    <source>
        <strain>MP145</strain>
    </source>
</reference>
<dbReference type="KEGG" id="mcd:MCRO_0494"/>
<reference evidence="2 3" key="3">
    <citation type="journal article" date="2011" name="J. Bacteriol.">
        <title>Genome sequences of Mycoplasma alligatoris A21JP2T and Mycoplasma crocodyli MP145T.</title>
        <authorList>
            <person name="Brown D.R."/>
            <person name="Farmerie W.G."/>
            <person name="May M."/>
            <person name="Benders G.A."/>
            <person name="Durkin A.S."/>
            <person name="Hlavinka K."/>
            <person name="Hostetler J."/>
            <person name="Jackson J."/>
            <person name="Johnson J."/>
            <person name="Miller R.H."/>
            <person name="Paralanov V."/>
            <person name="Radune D."/>
            <person name="Szczypinski B."/>
            <person name="Glass J.I."/>
        </authorList>
    </citation>
    <scope>NUCLEOTIDE SEQUENCE [LARGE SCALE GENOMIC DNA]</scope>
    <source>
        <strain evidence="3">ATCC 51981 / MP145</strain>
    </source>
</reference>
<dbReference type="Proteomes" id="UP000001845">
    <property type="component" value="Chromosome"/>
</dbReference>
<dbReference type="InterPro" id="IPR026022">
    <property type="entry name" value="PhoU_dom"/>
</dbReference>
<dbReference type="Gene3D" id="1.20.58.220">
    <property type="entry name" value="Phosphate transport system protein phou homolog 2, domain 2"/>
    <property type="match status" value="1"/>
</dbReference>
<dbReference type="AlphaFoldDB" id="D5E5S4"/>
<dbReference type="PANTHER" id="PTHR42930:SF3">
    <property type="entry name" value="PHOSPHATE-SPECIFIC TRANSPORT SYSTEM ACCESSORY PROTEIN PHOU"/>
    <property type="match status" value="1"/>
</dbReference>
<evidence type="ECO:0000259" key="1">
    <source>
        <dbReference type="Pfam" id="PF01895"/>
    </source>
</evidence>
<proteinExistence type="predicted"/>
<dbReference type="Pfam" id="PF01895">
    <property type="entry name" value="PhoU"/>
    <property type="match status" value="1"/>
</dbReference>
<keyword evidence="3" id="KW-1185">Reference proteome</keyword>
<dbReference type="HOGENOM" id="CLU_107119_0_0_14"/>
<gene>
    <name evidence="2" type="ordered locus">MCRO_0494</name>
</gene>
<reference evidence="3" key="1">
    <citation type="submission" date="2010-03" db="EMBL/GenBank/DDBJ databases">
        <title>The complete genome of Mycoplasma crocodyli MP145.</title>
        <authorList>
            <person name="Glass J.I."/>
            <person name="Durkin A.S."/>
            <person name="Hostetler J."/>
            <person name="Jackson J."/>
            <person name="Johnson J."/>
            <person name="May M.A."/>
            <person name="Paralanov V."/>
            <person name="Radune D."/>
            <person name="Szczypinski B."/>
            <person name="Brown D.R."/>
        </authorList>
    </citation>
    <scope>NUCLEOTIDE SEQUENCE [LARGE SCALE GENOMIC DNA]</scope>
    <source>
        <strain evidence="3">ATCC 51981 / MP145</strain>
    </source>
</reference>
<dbReference type="GO" id="GO:0030643">
    <property type="term" value="P:intracellular phosphate ion homeostasis"/>
    <property type="evidence" value="ECO:0007669"/>
    <property type="project" value="InterPro"/>
</dbReference>
<dbReference type="InterPro" id="IPR038078">
    <property type="entry name" value="PhoU-like_sf"/>
</dbReference>
<name>D5E5S4_MYCCM</name>
<dbReference type="STRING" id="512564.MCRO_0494"/>
<dbReference type="SUPFAM" id="SSF109755">
    <property type="entry name" value="PhoU-like"/>
    <property type="match status" value="1"/>
</dbReference>
<evidence type="ECO:0000313" key="3">
    <source>
        <dbReference type="Proteomes" id="UP000001845"/>
    </source>
</evidence>
<dbReference type="EMBL" id="CP001991">
    <property type="protein sequence ID" value="ADE19349.1"/>
    <property type="molecule type" value="Genomic_DNA"/>
</dbReference>
<evidence type="ECO:0000313" key="2">
    <source>
        <dbReference type="EMBL" id="ADE19349.1"/>
    </source>
</evidence>
<feature type="domain" description="PhoU" evidence="1">
    <location>
        <begin position="24"/>
        <end position="108"/>
    </location>
</feature>
<dbReference type="OrthoDB" id="9814256at2"/>
<dbReference type="eggNOG" id="COG0704">
    <property type="taxonomic scope" value="Bacteria"/>
</dbReference>
<organism evidence="2 3">
    <name type="scientific">Mycoplasma crocodyli (strain ATCC 51981 / MP145)</name>
    <dbReference type="NCBI Taxonomy" id="512564"/>
    <lineage>
        <taxon>Bacteria</taxon>
        <taxon>Bacillati</taxon>
        <taxon>Mycoplasmatota</taxon>
        <taxon>Mollicutes</taxon>
        <taxon>Mycoplasmataceae</taxon>
        <taxon>Mycoplasma</taxon>
    </lineage>
</organism>